<protein>
    <recommendedName>
        <fullName evidence="8">Ubiquitin carboxyl-terminal hydrolase</fullName>
        <ecNumber evidence="8">3.4.19.12</ecNumber>
    </recommendedName>
</protein>
<accession>A0A8K0P2D2</accession>
<evidence type="ECO:0000256" key="5">
    <source>
        <dbReference type="ARBA" id="ARBA00022801"/>
    </source>
</evidence>
<comment type="caution">
    <text evidence="10">The sequence shown here is derived from an EMBL/GenBank/DDBJ whole genome shotgun (WGS) entry which is preliminary data.</text>
</comment>
<dbReference type="SUPFAM" id="SSF54001">
    <property type="entry name" value="Cysteine proteinases"/>
    <property type="match status" value="1"/>
</dbReference>
<comment type="similarity">
    <text evidence="2 7 8">Belongs to the peptidase C12 family.</text>
</comment>
<dbReference type="InterPro" id="IPR038765">
    <property type="entry name" value="Papain-like_cys_pep_sf"/>
</dbReference>
<dbReference type="PRINTS" id="PR00707">
    <property type="entry name" value="UBCTHYDRLASE"/>
</dbReference>
<evidence type="ECO:0000256" key="1">
    <source>
        <dbReference type="ARBA" id="ARBA00000707"/>
    </source>
</evidence>
<comment type="caution">
    <text evidence="7">Lacks conserved residue(s) required for the propagation of feature annotation.</text>
</comment>
<dbReference type="GO" id="GO:0004843">
    <property type="term" value="F:cysteine-type deubiquitinase activity"/>
    <property type="evidence" value="ECO:0007669"/>
    <property type="project" value="UniProtKB-EC"/>
</dbReference>
<dbReference type="Proteomes" id="UP000792457">
    <property type="component" value="Unassembled WGS sequence"/>
</dbReference>
<evidence type="ECO:0000256" key="4">
    <source>
        <dbReference type="ARBA" id="ARBA00022786"/>
    </source>
</evidence>
<dbReference type="PROSITE" id="PS52048">
    <property type="entry name" value="UCH_DOMAIN"/>
    <property type="match status" value="1"/>
</dbReference>
<evidence type="ECO:0000256" key="6">
    <source>
        <dbReference type="ARBA" id="ARBA00022807"/>
    </source>
</evidence>
<name>A0A8K0P2D2_LADFU</name>
<dbReference type="GO" id="GO:0016579">
    <property type="term" value="P:protein deubiquitination"/>
    <property type="evidence" value="ECO:0007669"/>
    <property type="project" value="TreeGrafter"/>
</dbReference>
<dbReference type="InterPro" id="IPR001578">
    <property type="entry name" value="Peptidase_C12_UCH"/>
</dbReference>
<dbReference type="InterPro" id="IPR036959">
    <property type="entry name" value="Peptidase_C12_UCH_sf"/>
</dbReference>
<evidence type="ECO:0000259" key="9">
    <source>
        <dbReference type="PROSITE" id="PS52048"/>
    </source>
</evidence>
<gene>
    <name evidence="10" type="ORF">J437_LFUL008637</name>
</gene>
<keyword evidence="4 8" id="KW-0833">Ubl conjugation pathway</keyword>
<dbReference type="InterPro" id="IPR057254">
    <property type="entry name" value="UCH_AS"/>
</dbReference>
<dbReference type="AlphaFoldDB" id="A0A8K0P2D2"/>
<keyword evidence="11" id="KW-1185">Reference proteome</keyword>
<evidence type="ECO:0000256" key="2">
    <source>
        <dbReference type="ARBA" id="ARBA00009326"/>
    </source>
</evidence>
<reference evidence="10" key="2">
    <citation type="submission" date="2017-10" db="EMBL/GenBank/DDBJ databases">
        <title>Ladona fulva Genome sequencing and assembly.</title>
        <authorList>
            <person name="Murali S."/>
            <person name="Richards S."/>
            <person name="Bandaranaike D."/>
            <person name="Bellair M."/>
            <person name="Blankenburg K."/>
            <person name="Chao H."/>
            <person name="Dinh H."/>
            <person name="Doddapaneni H."/>
            <person name="Dugan-Rocha S."/>
            <person name="Elkadiri S."/>
            <person name="Gnanaolivu R."/>
            <person name="Hernandez B."/>
            <person name="Skinner E."/>
            <person name="Javaid M."/>
            <person name="Lee S."/>
            <person name="Li M."/>
            <person name="Ming W."/>
            <person name="Munidasa M."/>
            <person name="Muniz J."/>
            <person name="Nguyen L."/>
            <person name="Hughes D."/>
            <person name="Osuji N."/>
            <person name="Pu L.-L."/>
            <person name="Puazo M."/>
            <person name="Qu C."/>
            <person name="Quiroz J."/>
            <person name="Raj R."/>
            <person name="Weissenberger G."/>
            <person name="Xin Y."/>
            <person name="Zou X."/>
            <person name="Han Y."/>
            <person name="Worley K."/>
            <person name="Muzny D."/>
            <person name="Gibbs R."/>
        </authorList>
    </citation>
    <scope>NUCLEOTIDE SEQUENCE</scope>
    <source>
        <strain evidence="10">Sampled in the wild</strain>
    </source>
</reference>
<organism evidence="10 11">
    <name type="scientific">Ladona fulva</name>
    <name type="common">Scarce chaser dragonfly</name>
    <name type="synonym">Libellula fulva</name>
    <dbReference type="NCBI Taxonomy" id="123851"/>
    <lineage>
        <taxon>Eukaryota</taxon>
        <taxon>Metazoa</taxon>
        <taxon>Ecdysozoa</taxon>
        <taxon>Arthropoda</taxon>
        <taxon>Hexapoda</taxon>
        <taxon>Insecta</taxon>
        <taxon>Pterygota</taxon>
        <taxon>Palaeoptera</taxon>
        <taxon>Odonata</taxon>
        <taxon>Epiprocta</taxon>
        <taxon>Anisoptera</taxon>
        <taxon>Libelluloidea</taxon>
        <taxon>Libellulidae</taxon>
        <taxon>Ladona</taxon>
    </lineage>
</organism>
<dbReference type="GO" id="GO:0006511">
    <property type="term" value="P:ubiquitin-dependent protein catabolic process"/>
    <property type="evidence" value="ECO:0007669"/>
    <property type="project" value="UniProtKB-UniRule"/>
</dbReference>
<dbReference type="Pfam" id="PF01088">
    <property type="entry name" value="Peptidase_C12"/>
    <property type="match status" value="1"/>
</dbReference>
<evidence type="ECO:0000313" key="10">
    <source>
        <dbReference type="EMBL" id="KAG8228559.1"/>
    </source>
</evidence>
<dbReference type="EMBL" id="KZ308377">
    <property type="protein sequence ID" value="KAG8228559.1"/>
    <property type="molecule type" value="Genomic_DNA"/>
</dbReference>
<keyword evidence="6 8" id="KW-0788">Thiol protease</keyword>
<dbReference type="PROSITE" id="PS00140">
    <property type="entry name" value="UCH_1"/>
    <property type="match status" value="1"/>
</dbReference>
<dbReference type="EC" id="3.4.19.12" evidence="8"/>
<dbReference type="OrthoDB" id="427186at2759"/>
<keyword evidence="5 8" id="KW-0378">Hydrolase</keyword>
<evidence type="ECO:0000256" key="3">
    <source>
        <dbReference type="ARBA" id="ARBA00022670"/>
    </source>
</evidence>
<feature type="domain" description="UCH catalytic" evidence="9">
    <location>
        <begin position="2"/>
        <end position="196"/>
    </location>
</feature>
<evidence type="ECO:0000256" key="7">
    <source>
        <dbReference type="PROSITE-ProRule" id="PRU01393"/>
    </source>
</evidence>
<reference evidence="10" key="1">
    <citation type="submission" date="2013-04" db="EMBL/GenBank/DDBJ databases">
        <authorList>
            <person name="Qu J."/>
            <person name="Murali S.C."/>
            <person name="Bandaranaike D."/>
            <person name="Bellair M."/>
            <person name="Blankenburg K."/>
            <person name="Chao H."/>
            <person name="Dinh H."/>
            <person name="Doddapaneni H."/>
            <person name="Downs B."/>
            <person name="Dugan-Rocha S."/>
            <person name="Elkadiri S."/>
            <person name="Gnanaolivu R.D."/>
            <person name="Hernandez B."/>
            <person name="Javaid M."/>
            <person name="Jayaseelan J.C."/>
            <person name="Lee S."/>
            <person name="Li M."/>
            <person name="Ming W."/>
            <person name="Munidasa M."/>
            <person name="Muniz J."/>
            <person name="Nguyen L."/>
            <person name="Ongeri F."/>
            <person name="Osuji N."/>
            <person name="Pu L.-L."/>
            <person name="Puazo M."/>
            <person name="Qu C."/>
            <person name="Quiroz J."/>
            <person name="Raj R."/>
            <person name="Weissenberger G."/>
            <person name="Xin Y."/>
            <person name="Zou X."/>
            <person name="Han Y."/>
            <person name="Richards S."/>
            <person name="Worley K."/>
            <person name="Muzny D."/>
            <person name="Gibbs R."/>
        </authorList>
    </citation>
    <scope>NUCLEOTIDE SEQUENCE</scope>
    <source>
        <strain evidence="10">Sampled in the wild</strain>
    </source>
</reference>
<evidence type="ECO:0000313" key="11">
    <source>
        <dbReference type="Proteomes" id="UP000792457"/>
    </source>
</evidence>
<evidence type="ECO:0000256" key="8">
    <source>
        <dbReference type="RuleBase" id="RU361215"/>
    </source>
</evidence>
<proteinExistence type="inferred from homology"/>
<dbReference type="Gene3D" id="3.40.532.10">
    <property type="entry name" value="Peptidase C12, ubiquitin carboxyl-terminal hydrolase"/>
    <property type="match status" value="1"/>
</dbReference>
<dbReference type="PANTHER" id="PTHR10589:SF17">
    <property type="entry name" value="UBIQUITIN CARBOXYL-TERMINAL HYDROLASE"/>
    <property type="match status" value="1"/>
</dbReference>
<sequence length="196" mass="21839">MSWLPLESNPDNLGPSIVSSVPFCVFQYLQSLGVPASWQIVDVYGLEEELLSTVPQPVIAVMLLFPTSDKYEEHKNQQEEELKKGGNEVSDKVYYLKQVVSNACGTIALIHSVANNTENQWEIGENPEFGAPGKEACRIDLKDGDLKKFLEESAGMSPEERGKKLLEAEGIINTHKEVAQEGQTEVGINYLYSRMF</sequence>
<dbReference type="GO" id="GO:0005737">
    <property type="term" value="C:cytoplasm"/>
    <property type="evidence" value="ECO:0007669"/>
    <property type="project" value="TreeGrafter"/>
</dbReference>
<dbReference type="PANTHER" id="PTHR10589">
    <property type="entry name" value="UBIQUITIN CARBOXYL-TERMINAL HYDROLASE"/>
    <property type="match status" value="1"/>
</dbReference>
<keyword evidence="3 8" id="KW-0645">Protease</keyword>
<comment type="catalytic activity">
    <reaction evidence="1 8">
        <text>Thiol-dependent hydrolysis of ester, thioester, amide, peptide and isopeptide bonds formed by the C-terminal Gly of ubiquitin (a 76-residue protein attached to proteins as an intracellular targeting signal).</text>
        <dbReference type="EC" id="3.4.19.12"/>
    </reaction>
</comment>